<sequence>MEGGLLTQLAPRHIPQLMPPRFRMDLYCSYHQGLGHDTDHCTALRHAIEDLIDQGLVHLGQPSVTTNPLSAYTSHAVSLPTNGIHFMDFTKPYDHIHMLSWDESVLEPIVVDGIYEVSRMTLGPWMPTLFKLVPDVTSVQSTIVEPLIFPCYSVQTPFVLIPDVDEVHTPYVDDVHTPDIQYVIHRGHRVLYVILDDDPTLNVCPLAYVIALGYASSNFGPSTQKVRAYDSIKREVMGTLEIKLLIGPTTFPILFQKVKFIHDGQVITVRSIGDMFASSKPMLQISHNEDDLFFTGFTFDEEVELQRLVHQLRLSDGAPGTSASALATPSFPDHMSLMTLYFLDEVDEHGTFAEIRDMVDGVVPHDRYIDEMLAMSMSQIDGIVQPEFASPFDLFGVSAIEVAEEIQIAPALEFSEDDIVDDDVFVCVNSPVMVESKHVDPPLSFDILSRFVSHSDDLLTLSSYMDMSLFEYLTISCDNTLSAPHSPTSQIFDIDDEIVHHNSDADSSSAFDLSPSDQRVSPTTGDAEIVDFGTTDQPRELRIGLDLFTDESGGLVQLLISYLDVFAWSYEDMSGLDPFIVKEEIQKQLSVGFLSVVEYPEWLANVVLVPKKNGKNAGDTYQRAATILFPDMMHQDVESRPLVWDDECQHAFERIMEYLFSPLVLVPPTPGRPLFLYLSVSDIALGCMLAQLNDSGNERAIYYLSKRMLDYETRYVMIERFCLALVWATKRLRNYMMEYLVHLISCLDPLRYLFDRLALIDRLIRCFSDGRAIDDDFLDEDIAAVTTSSGWRMYFDGAANHSRHEIGVLLISHHGDHIPRFVRLAFFDRHLAMNNIVEYEACILGLETTLKLGIRQMEVFSDSNLLVVGRFDDLSYTHLPRAQNQFVDALATLASMIDIPADTIVRPLLIESRLVPTYCCLIDEAELDDGLPWYYDIYQFLRLNIYPEVATTKDKRALR</sequence>
<dbReference type="InterPro" id="IPR002156">
    <property type="entry name" value="RNaseH_domain"/>
</dbReference>
<dbReference type="SUPFAM" id="SSF53098">
    <property type="entry name" value="Ribonuclease H-like"/>
    <property type="match status" value="1"/>
</dbReference>
<comment type="caution">
    <text evidence="4">The sequence shown here is derived from an EMBL/GenBank/DDBJ whole genome shotgun (WGS) entry which is preliminary data.</text>
</comment>
<evidence type="ECO:0000259" key="3">
    <source>
        <dbReference type="Pfam" id="PF17919"/>
    </source>
</evidence>
<evidence type="ECO:0000259" key="2">
    <source>
        <dbReference type="Pfam" id="PF13456"/>
    </source>
</evidence>
<feature type="compositionally biased region" description="Low complexity" evidence="1">
    <location>
        <begin position="505"/>
        <end position="517"/>
    </location>
</feature>
<dbReference type="InterPro" id="IPR041577">
    <property type="entry name" value="RT_RNaseH_2"/>
</dbReference>
<evidence type="ECO:0008006" key="6">
    <source>
        <dbReference type="Google" id="ProtNLM"/>
    </source>
</evidence>
<evidence type="ECO:0000313" key="4">
    <source>
        <dbReference type="EMBL" id="RVW28997.1"/>
    </source>
</evidence>
<evidence type="ECO:0000313" key="5">
    <source>
        <dbReference type="Proteomes" id="UP000288805"/>
    </source>
</evidence>
<name>A0A438D0M5_VITVI</name>
<dbReference type="SUPFAM" id="SSF56672">
    <property type="entry name" value="DNA/RNA polymerases"/>
    <property type="match status" value="1"/>
</dbReference>
<dbReference type="Pfam" id="PF13456">
    <property type="entry name" value="RVT_3"/>
    <property type="match status" value="1"/>
</dbReference>
<reference evidence="4 5" key="1">
    <citation type="journal article" date="2018" name="PLoS Genet.">
        <title>Population sequencing reveals clonal diversity and ancestral inbreeding in the grapevine cultivar Chardonnay.</title>
        <authorList>
            <person name="Roach M.J."/>
            <person name="Johnson D.L."/>
            <person name="Bohlmann J."/>
            <person name="van Vuuren H.J."/>
            <person name="Jones S.J."/>
            <person name="Pretorius I.S."/>
            <person name="Schmidt S.A."/>
            <person name="Borneman A.R."/>
        </authorList>
    </citation>
    <scope>NUCLEOTIDE SEQUENCE [LARGE SCALE GENOMIC DNA]</scope>
    <source>
        <strain evidence="5">cv. Chardonnay</strain>
        <tissue evidence="4">Leaf</tissue>
    </source>
</reference>
<dbReference type="Pfam" id="PF17919">
    <property type="entry name" value="RT_RNaseH_2"/>
    <property type="match status" value="1"/>
</dbReference>
<dbReference type="GO" id="GO:0004523">
    <property type="term" value="F:RNA-DNA hybrid ribonuclease activity"/>
    <property type="evidence" value="ECO:0007669"/>
    <property type="project" value="InterPro"/>
</dbReference>
<dbReference type="AlphaFoldDB" id="A0A438D0M5"/>
<dbReference type="PANTHER" id="PTHR48475:SF1">
    <property type="entry name" value="RNASE H TYPE-1 DOMAIN-CONTAINING PROTEIN"/>
    <property type="match status" value="1"/>
</dbReference>
<dbReference type="EMBL" id="QGNW01001866">
    <property type="protein sequence ID" value="RVW28997.1"/>
    <property type="molecule type" value="Genomic_DNA"/>
</dbReference>
<dbReference type="GO" id="GO:0003676">
    <property type="term" value="F:nucleic acid binding"/>
    <property type="evidence" value="ECO:0007669"/>
    <property type="project" value="InterPro"/>
</dbReference>
<dbReference type="InterPro" id="IPR036397">
    <property type="entry name" value="RNaseH_sf"/>
</dbReference>
<feature type="region of interest" description="Disordered" evidence="1">
    <location>
        <begin position="505"/>
        <end position="526"/>
    </location>
</feature>
<dbReference type="CDD" id="cd09279">
    <property type="entry name" value="RNase_HI_like"/>
    <property type="match status" value="1"/>
</dbReference>
<organism evidence="4 5">
    <name type="scientific">Vitis vinifera</name>
    <name type="common">Grape</name>
    <dbReference type="NCBI Taxonomy" id="29760"/>
    <lineage>
        <taxon>Eukaryota</taxon>
        <taxon>Viridiplantae</taxon>
        <taxon>Streptophyta</taxon>
        <taxon>Embryophyta</taxon>
        <taxon>Tracheophyta</taxon>
        <taxon>Spermatophyta</taxon>
        <taxon>Magnoliopsida</taxon>
        <taxon>eudicotyledons</taxon>
        <taxon>Gunneridae</taxon>
        <taxon>Pentapetalae</taxon>
        <taxon>rosids</taxon>
        <taxon>Vitales</taxon>
        <taxon>Vitaceae</taxon>
        <taxon>Viteae</taxon>
        <taxon>Vitis</taxon>
    </lineage>
</organism>
<dbReference type="Proteomes" id="UP000288805">
    <property type="component" value="Unassembled WGS sequence"/>
</dbReference>
<feature type="domain" description="Reverse transcriptase/retrotransposon-derived protein RNase H-like" evidence="3">
    <location>
        <begin position="644"/>
        <end position="739"/>
    </location>
</feature>
<dbReference type="InterPro" id="IPR043502">
    <property type="entry name" value="DNA/RNA_pol_sf"/>
</dbReference>
<protein>
    <recommendedName>
        <fullName evidence="6">Reverse transcriptase/retrotransposon-derived protein RNase H-like domain-containing protein</fullName>
    </recommendedName>
</protein>
<dbReference type="PANTHER" id="PTHR48475">
    <property type="entry name" value="RIBONUCLEASE H"/>
    <property type="match status" value="1"/>
</dbReference>
<feature type="domain" description="RNase H type-1" evidence="2">
    <location>
        <begin position="795"/>
        <end position="867"/>
    </location>
</feature>
<proteinExistence type="predicted"/>
<evidence type="ECO:0000256" key="1">
    <source>
        <dbReference type="SAM" id="MobiDB-lite"/>
    </source>
</evidence>
<dbReference type="InterPro" id="IPR012337">
    <property type="entry name" value="RNaseH-like_sf"/>
</dbReference>
<gene>
    <name evidence="4" type="ORF">CK203_088890</name>
</gene>
<dbReference type="Gene3D" id="3.30.420.10">
    <property type="entry name" value="Ribonuclease H-like superfamily/Ribonuclease H"/>
    <property type="match status" value="1"/>
</dbReference>
<accession>A0A438D0M5</accession>